<evidence type="ECO:0000313" key="3">
    <source>
        <dbReference type="Proteomes" id="UP000189681"/>
    </source>
</evidence>
<dbReference type="EMBL" id="AYTS01000085">
    <property type="protein sequence ID" value="OOP56319.1"/>
    <property type="molecule type" value="Genomic_DNA"/>
</dbReference>
<protein>
    <submittedName>
        <fullName evidence="2">Uncharacterized protein</fullName>
    </submittedName>
</protein>
<proteinExistence type="predicted"/>
<keyword evidence="1" id="KW-0472">Membrane</keyword>
<reference evidence="2 3" key="1">
    <citation type="journal article" date="2017" name="Water Res.">
        <title>Discovery and metagenomic analysis of an anammox bacterial enrichment related to Candidatus "Brocadia caroliniensis" in a full-scale glycerol-fed nitritation-denitritation separate centrate treatment process.</title>
        <authorList>
            <person name="Park H."/>
            <person name="Brotto A.C."/>
            <person name="van Loosdrecht M.C."/>
            <person name="Chandran K."/>
        </authorList>
    </citation>
    <scope>NUCLEOTIDE SEQUENCE [LARGE SCALE GENOMIC DNA]</scope>
    <source>
        <strain evidence="2">26THWARD</strain>
    </source>
</reference>
<evidence type="ECO:0000313" key="2">
    <source>
        <dbReference type="EMBL" id="OOP56319.1"/>
    </source>
</evidence>
<keyword evidence="1" id="KW-0812">Transmembrane</keyword>
<sequence>MAFLQRLDGELPFEGFFLRLMLVPIFFFCTETFASWLYAQDFIVITDFSQDELSWGEPVGWKTHKGICREIRHSSRHGKVEAWYSDILLRKN</sequence>
<dbReference type="STRING" id="1004156.AYP45_09675"/>
<dbReference type="Proteomes" id="UP000189681">
    <property type="component" value="Unassembled WGS sequence"/>
</dbReference>
<accession>A0A1V4AT37</accession>
<feature type="transmembrane region" description="Helical" evidence="1">
    <location>
        <begin position="16"/>
        <end position="39"/>
    </location>
</feature>
<keyword evidence="1" id="KW-1133">Transmembrane helix</keyword>
<comment type="caution">
    <text evidence="2">The sequence shown here is derived from an EMBL/GenBank/DDBJ whole genome shotgun (WGS) entry which is preliminary data.</text>
</comment>
<organism evidence="2 3">
    <name type="scientific">Candidatus Brocadia carolinensis</name>
    <dbReference type="NCBI Taxonomy" id="1004156"/>
    <lineage>
        <taxon>Bacteria</taxon>
        <taxon>Pseudomonadati</taxon>
        <taxon>Planctomycetota</taxon>
        <taxon>Candidatus Brocadiia</taxon>
        <taxon>Candidatus Brocadiales</taxon>
        <taxon>Candidatus Brocadiaceae</taxon>
        <taxon>Candidatus Brocadia</taxon>
    </lineage>
</organism>
<evidence type="ECO:0000256" key="1">
    <source>
        <dbReference type="SAM" id="Phobius"/>
    </source>
</evidence>
<gene>
    <name evidence="2" type="ORF">AYP45_09675</name>
</gene>
<dbReference type="AlphaFoldDB" id="A0A1V4AT37"/>
<name>A0A1V4AT37_9BACT</name>